<evidence type="ECO:0000256" key="1">
    <source>
        <dbReference type="SAM" id="Phobius"/>
    </source>
</evidence>
<keyword evidence="3" id="KW-0418">Kinase</keyword>
<feature type="transmembrane region" description="Helical" evidence="1">
    <location>
        <begin position="189"/>
        <end position="209"/>
    </location>
</feature>
<feature type="transmembrane region" description="Helical" evidence="1">
    <location>
        <begin position="114"/>
        <end position="137"/>
    </location>
</feature>
<feature type="transmembrane region" description="Helical" evidence="1">
    <location>
        <begin position="30"/>
        <end position="47"/>
    </location>
</feature>
<keyword evidence="1" id="KW-0812">Transmembrane</keyword>
<feature type="transmembrane region" description="Helical" evidence="1">
    <location>
        <begin position="6"/>
        <end position="23"/>
    </location>
</feature>
<keyword evidence="1" id="KW-0472">Membrane</keyword>
<dbReference type="InterPro" id="IPR036890">
    <property type="entry name" value="HATPase_C_sf"/>
</dbReference>
<evidence type="ECO:0000259" key="2">
    <source>
        <dbReference type="Pfam" id="PF14501"/>
    </source>
</evidence>
<feature type="domain" description="Sensor histidine kinase NatK-like C-terminal" evidence="2">
    <location>
        <begin position="333"/>
        <end position="434"/>
    </location>
</feature>
<protein>
    <submittedName>
        <fullName evidence="3">Two-component system, LytTR family, sensor histidine kinase AgrC</fullName>
    </submittedName>
</protein>
<dbReference type="GO" id="GO:0016301">
    <property type="term" value="F:kinase activity"/>
    <property type="evidence" value="ECO:0007669"/>
    <property type="project" value="UniProtKB-KW"/>
</dbReference>
<dbReference type="Pfam" id="PF14501">
    <property type="entry name" value="HATPase_c_5"/>
    <property type="match status" value="1"/>
</dbReference>
<dbReference type="PANTHER" id="PTHR40448">
    <property type="entry name" value="TWO-COMPONENT SENSOR HISTIDINE KINASE"/>
    <property type="match status" value="1"/>
</dbReference>
<reference evidence="3 4" key="2">
    <citation type="submission" date="2024-03" db="EMBL/GenBank/DDBJ databases">
        <title>The Genome Sequence of Enterococcus sp. DIV0205d.</title>
        <authorList>
            <consortium name="The Broad Institute Genomics Platform"/>
            <consortium name="The Broad Institute Microbial Omics Core"/>
            <consortium name="The Broad Institute Genomic Center for Infectious Diseases"/>
            <person name="Earl A."/>
            <person name="Manson A."/>
            <person name="Gilmore M."/>
            <person name="Schwartman J."/>
            <person name="Shea T."/>
            <person name="Abouelleil A."/>
            <person name="Cao P."/>
            <person name="Chapman S."/>
            <person name="Cusick C."/>
            <person name="Young S."/>
            <person name="Neafsey D."/>
            <person name="Nusbaum C."/>
            <person name="Birren B."/>
        </authorList>
    </citation>
    <scope>NUCLEOTIDE SEQUENCE [LARGE SCALE GENOMIC DNA]</scope>
    <source>
        <strain evidence="3 4">7F3_DIV0205</strain>
    </source>
</reference>
<keyword evidence="3" id="KW-0808">Transferase</keyword>
<keyword evidence="4" id="KW-1185">Reference proteome</keyword>
<dbReference type="PANTHER" id="PTHR40448:SF1">
    <property type="entry name" value="TWO-COMPONENT SENSOR HISTIDINE KINASE"/>
    <property type="match status" value="1"/>
</dbReference>
<dbReference type="EMBL" id="CP147244">
    <property type="protein sequence ID" value="WYJ99280.1"/>
    <property type="molecule type" value="Genomic_DNA"/>
</dbReference>
<feature type="transmembrane region" description="Helical" evidence="1">
    <location>
        <begin position="82"/>
        <end position="108"/>
    </location>
</feature>
<dbReference type="Gene3D" id="3.30.565.10">
    <property type="entry name" value="Histidine kinase-like ATPase, C-terminal domain"/>
    <property type="match status" value="1"/>
</dbReference>
<evidence type="ECO:0000313" key="4">
    <source>
        <dbReference type="Proteomes" id="UP000194948"/>
    </source>
</evidence>
<proteinExistence type="predicted"/>
<dbReference type="InterPro" id="IPR032834">
    <property type="entry name" value="NatK-like_C"/>
</dbReference>
<keyword evidence="1" id="KW-1133">Transmembrane helix</keyword>
<dbReference type="AlphaFoldDB" id="A0AAQ3W883"/>
<reference evidence="4" key="1">
    <citation type="submission" date="2017-05" db="EMBL/GenBank/DDBJ databases">
        <title>The Genome Sequence of EEnterococcus faecalis 9F2_4866.</title>
        <authorList>
            <consortium name="The Broad Institute Genomics Platform"/>
            <consortium name="The Broad Institute Genomic Center for Infectious Diseases"/>
            <person name="Earl A."/>
            <person name="Manson A."/>
            <person name="Schwartman J."/>
            <person name="Gilmore M."/>
            <person name="Abouelleil A."/>
            <person name="Cao P."/>
            <person name="Chapman S."/>
            <person name="Cusick C."/>
            <person name="Shea T."/>
            <person name="Young S."/>
            <person name="Neafsey D."/>
            <person name="Nusbaum C."/>
            <person name="Birren B."/>
        </authorList>
    </citation>
    <scope>NUCLEOTIDE SEQUENCE [LARGE SCALE GENOMIC DNA]</scope>
    <source>
        <strain evidence="4">7F3_DIV0205</strain>
    </source>
</reference>
<feature type="transmembrane region" description="Helical" evidence="1">
    <location>
        <begin position="144"/>
        <end position="169"/>
    </location>
</feature>
<accession>A0AAQ3W883</accession>
<sequence length="441" mass="51217">MGIMTVSTSLVIGFVYFIFYLELINSKVTWLKLFLMNAVLTIVTGFFNSSGYNVYSVLTIFLILFYLGLSQKQHKLSIVENLYFSGLTVFLITFLQSELNKILSWFVIYSAIPLYLSTFIVLPLVVVLLMFGLLMILRKKISQVYAYLVESPMLYLSILFILICNFFLFTAFNPQSFFFQQYFWQFESIAYPLLFLAFGLALFFFYYSFKLTQKRYLAKQKESEYYEMKQYTEKLEILHEELGTFRHDYLNLLLSLDESIRSKDLEQIKQVYNEVIKPTSQLISNKELELTKLTNIKIVEIKSLLSVKVIDACQRNLNVTVDIPGAITEIYIDLVDFIRGISIVIDNAIEEAVQSNEKILIIAFFEVADNQLFVVKNSCSKNIMAADKLFKKAESTKEDKENLRGYGLFSLEQIVNHSANLMLETIIEQPYFIQILKSKKS</sequence>
<gene>
    <name evidence="3" type="ORF">A5821_000357</name>
</gene>
<dbReference type="GO" id="GO:0042802">
    <property type="term" value="F:identical protein binding"/>
    <property type="evidence" value="ECO:0007669"/>
    <property type="project" value="TreeGrafter"/>
</dbReference>
<evidence type="ECO:0000313" key="3">
    <source>
        <dbReference type="EMBL" id="WYJ99280.1"/>
    </source>
</evidence>
<organism evidence="3 4">
    <name type="scientific">Candidatus Enterococcus palustris</name>
    <dbReference type="NCBI Taxonomy" id="1834189"/>
    <lineage>
        <taxon>Bacteria</taxon>
        <taxon>Bacillati</taxon>
        <taxon>Bacillota</taxon>
        <taxon>Bacilli</taxon>
        <taxon>Lactobacillales</taxon>
        <taxon>Enterococcaceae</taxon>
        <taxon>Enterococcus</taxon>
    </lineage>
</organism>
<dbReference type="SUPFAM" id="SSF55874">
    <property type="entry name" value="ATPase domain of HSP90 chaperone/DNA topoisomerase II/histidine kinase"/>
    <property type="match status" value="1"/>
</dbReference>
<dbReference type="Proteomes" id="UP000194948">
    <property type="component" value="Chromosome"/>
</dbReference>
<feature type="transmembrane region" description="Helical" evidence="1">
    <location>
        <begin position="53"/>
        <end position="70"/>
    </location>
</feature>
<name>A0AAQ3W883_9ENTE</name>